<dbReference type="EMBL" id="CAJOBH010134904">
    <property type="protein sequence ID" value="CAF4776627.1"/>
    <property type="molecule type" value="Genomic_DNA"/>
</dbReference>
<organism evidence="2 3">
    <name type="scientific">Rotaria magnacalcarata</name>
    <dbReference type="NCBI Taxonomy" id="392030"/>
    <lineage>
        <taxon>Eukaryota</taxon>
        <taxon>Metazoa</taxon>
        <taxon>Spiralia</taxon>
        <taxon>Gnathifera</taxon>
        <taxon>Rotifera</taxon>
        <taxon>Eurotatoria</taxon>
        <taxon>Bdelloidea</taxon>
        <taxon>Philodinida</taxon>
        <taxon>Philodinidae</taxon>
        <taxon>Rotaria</taxon>
    </lineage>
</organism>
<proteinExistence type="predicted"/>
<protein>
    <submittedName>
        <fullName evidence="2">Uncharacterized protein</fullName>
    </submittedName>
</protein>
<evidence type="ECO:0000313" key="3">
    <source>
        <dbReference type="Proteomes" id="UP000681967"/>
    </source>
</evidence>
<feature type="compositionally biased region" description="Polar residues" evidence="1">
    <location>
        <begin position="24"/>
        <end position="43"/>
    </location>
</feature>
<dbReference type="AlphaFoldDB" id="A0A8S3B710"/>
<feature type="non-terminal residue" evidence="2">
    <location>
        <position position="80"/>
    </location>
</feature>
<comment type="caution">
    <text evidence="2">The sequence shown here is derived from an EMBL/GenBank/DDBJ whole genome shotgun (WGS) entry which is preliminary data.</text>
</comment>
<evidence type="ECO:0000313" key="2">
    <source>
        <dbReference type="EMBL" id="CAF4776627.1"/>
    </source>
</evidence>
<feature type="non-terminal residue" evidence="2">
    <location>
        <position position="1"/>
    </location>
</feature>
<feature type="region of interest" description="Disordered" evidence="1">
    <location>
        <begin position="22"/>
        <end position="65"/>
    </location>
</feature>
<gene>
    <name evidence="2" type="ORF">BYL167_LOCUS47129</name>
</gene>
<evidence type="ECO:0000256" key="1">
    <source>
        <dbReference type="SAM" id="MobiDB-lite"/>
    </source>
</evidence>
<sequence length="80" mass="8901">FQVKLPSFDIDDNLRVESRFGDATRSTSATWQNGGDLLSSSLPDRSIQEDESLTDDVQSTETDIPLSNNKNDIIININDN</sequence>
<feature type="compositionally biased region" description="Polar residues" evidence="1">
    <location>
        <begin position="55"/>
        <end position="65"/>
    </location>
</feature>
<dbReference type="Proteomes" id="UP000681967">
    <property type="component" value="Unassembled WGS sequence"/>
</dbReference>
<name>A0A8S3B710_9BILA</name>
<reference evidence="2" key="1">
    <citation type="submission" date="2021-02" db="EMBL/GenBank/DDBJ databases">
        <authorList>
            <person name="Nowell W R."/>
        </authorList>
    </citation>
    <scope>NUCLEOTIDE SEQUENCE</scope>
</reference>
<accession>A0A8S3B710</accession>